<keyword evidence="4" id="KW-0175">Coiled coil</keyword>
<feature type="transmembrane region" description="Helical" evidence="5">
    <location>
        <begin position="33"/>
        <end position="58"/>
    </location>
</feature>
<evidence type="ECO:0000256" key="4">
    <source>
        <dbReference type="SAM" id="Coils"/>
    </source>
</evidence>
<evidence type="ECO:0000313" key="7">
    <source>
        <dbReference type="EMBL" id="CDP18738.1"/>
    </source>
</evidence>
<keyword evidence="5" id="KW-1133">Transmembrane helix</keyword>
<evidence type="ECO:0000313" key="8">
    <source>
        <dbReference type="Proteomes" id="UP000295252"/>
    </source>
</evidence>
<feature type="domain" description="Phorbol-ester/DAG-type" evidence="6">
    <location>
        <begin position="90"/>
        <end position="145"/>
    </location>
</feature>
<dbReference type="PROSITE" id="PS50081">
    <property type="entry name" value="ZF_DAG_PE_2"/>
    <property type="match status" value="1"/>
</dbReference>
<dbReference type="InterPro" id="IPR046349">
    <property type="entry name" value="C1-like_sf"/>
</dbReference>
<organism evidence="7 8">
    <name type="scientific">Coffea canephora</name>
    <name type="common">Robusta coffee</name>
    <dbReference type="NCBI Taxonomy" id="49390"/>
    <lineage>
        <taxon>Eukaryota</taxon>
        <taxon>Viridiplantae</taxon>
        <taxon>Streptophyta</taxon>
        <taxon>Embryophyta</taxon>
        <taxon>Tracheophyta</taxon>
        <taxon>Spermatophyta</taxon>
        <taxon>Magnoliopsida</taxon>
        <taxon>eudicotyledons</taxon>
        <taxon>Gunneridae</taxon>
        <taxon>Pentapetalae</taxon>
        <taxon>asterids</taxon>
        <taxon>lamiids</taxon>
        <taxon>Gentianales</taxon>
        <taxon>Rubiaceae</taxon>
        <taxon>Ixoroideae</taxon>
        <taxon>Gardenieae complex</taxon>
        <taxon>Bertiereae - Coffeeae clade</taxon>
        <taxon>Coffeeae</taxon>
        <taxon>Coffea</taxon>
    </lineage>
</organism>
<dbReference type="OrthoDB" id="1730876at2759"/>
<dbReference type="PhylomeDB" id="A0A068VGE5"/>
<keyword evidence="5" id="KW-0812">Transmembrane</keyword>
<dbReference type="SUPFAM" id="SSF57889">
    <property type="entry name" value="Cysteine-rich domain"/>
    <property type="match status" value="2"/>
</dbReference>
<feature type="coiled-coil region" evidence="4">
    <location>
        <begin position="277"/>
        <end position="318"/>
    </location>
</feature>
<dbReference type="EMBL" id="HG739362">
    <property type="protein sequence ID" value="CDP18738.1"/>
    <property type="molecule type" value="Genomic_DNA"/>
</dbReference>
<dbReference type="PANTHER" id="PTHR46288">
    <property type="entry name" value="PHORBOL-ESTER/DAG-TYPE DOMAIN-CONTAINING PROTEIN"/>
    <property type="match status" value="1"/>
</dbReference>
<proteinExistence type="predicted"/>
<dbReference type="OMA" id="NACEERR"/>
<dbReference type="Gramene" id="CDP18738">
    <property type="protein sequence ID" value="CDP18738"/>
    <property type="gene ID" value="GSCOC_T00002670001"/>
</dbReference>
<name>A0A068VGE5_COFCA</name>
<protein>
    <recommendedName>
        <fullName evidence="6">Phorbol-ester/DAG-type domain-containing protein</fullName>
    </recommendedName>
</protein>
<evidence type="ECO:0000256" key="1">
    <source>
        <dbReference type="ARBA" id="ARBA00022723"/>
    </source>
</evidence>
<dbReference type="InterPro" id="IPR004146">
    <property type="entry name" value="DC1"/>
</dbReference>
<evidence type="ECO:0000256" key="2">
    <source>
        <dbReference type="ARBA" id="ARBA00022737"/>
    </source>
</evidence>
<keyword evidence="3" id="KW-0862">Zinc</keyword>
<keyword evidence="5" id="KW-0472">Membrane</keyword>
<reference evidence="8" key="1">
    <citation type="journal article" date="2014" name="Science">
        <title>The coffee genome provides insight into the convergent evolution of caffeine biosynthesis.</title>
        <authorList>
            <person name="Denoeud F."/>
            <person name="Carretero-Paulet L."/>
            <person name="Dereeper A."/>
            <person name="Droc G."/>
            <person name="Guyot R."/>
            <person name="Pietrella M."/>
            <person name="Zheng C."/>
            <person name="Alberti A."/>
            <person name="Anthony F."/>
            <person name="Aprea G."/>
            <person name="Aury J.M."/>
            <person name="Bento P."/>
            <person name="Bernard M."/>
            <person name="Bocs S."/>
            <person name="Campa C."/>
            <person name="Cenci A."/>
            <person name="Combes M.C."/>
            <person name="Crouzillat D."/>
            <person name="Da Silva C."/>
            <person name="Daddiego L."/>
            <person name="De Bellis F."/>
            <person name="Dussert S."/>
            <person name="Garsmeur O."/>
            <person name="Gayraud T."/>
            <person name="Guignon V."/>
            <person name="Jahn K."/>
            <person name="Jamilloux V."/>
            <person name="Joet T."/>
            <person name="Labadie K."/>
            <person name="Lan T."/>
            <person name="Leclercq J."/>
            <person name="Lepelley M."/>
            <person name="Leroy T."/>
            <person name="Li L.T."/>
            <person name="Librado P."/>
            <person name="Lopez L."/>
            <person name="Munoz A."/>
            <person name="Noel B."/>
            <person name="Pallavicini A."/>
            <person name="Perrotta G."/>
            <person name="Poncet V."/>
            <person name="Pot D."/>
            <person name="Priyono X."/>
            <person name="Rigoreau M."/>
            <person name="Rouard M."/>
            <person name="Rozas J."/>
            <person name="Tranchant-Dubreuil C."/>
            <person name="VanBuren R."/>
            <person name="Zhang Q."/>
            <person name="Andrade A.C."/>
            <person name="Argout X."/>
            <person name="Bertrand B."/>
            <person name="de Kochko A."/>
            <person name="Graziosi G."/>
            <person name="Henry R.J."/>
            <person name="Jayarama X."/>
            <person name="Ming R."/>
            <person name="Nagai C."/>
            <person name="Rounsley S."/>
            <person name="Sankoff D."/>
            <person name="Giuliano G."/>
            <person name="Albert V.A."/>
            <person name="Wincker P."/>
            <person name="Lashermes P."/>
        </authorList>
    </citation>
    <scope>NUCLEOTIDE SEQUENCE [LARGE SCALE GENOMIC DNA]</scope>
    <source>
        <strain evidence="8">cv. DH200-94</strain>
    </source>
</reference>
<dbReference type="AlphaFoldDB" id="A0A068VGE5"/>
<accession>A0A068VGE5</accession>
<gene>
    <name evidence="7" type="ORF">GSCOC_T00002670001</name>
</gene>
<keyword evidence="8" id="KW-1185">Reference proteome</keyword>
<dbReference type="Pfam" id="PF03107">
    <property type="entry name" value="C1_2"/>
    <property type="match status" value="1"/>
</dbReference>
<keyword evidence="1" id="KW-0479">Metal-binding</keyword>
<dbReference type="GO" id="GO:0046872">
    <property type="term" value="F:metal ion binding"/>
    <property type="evidence" value="ECO:0007669"/>
    <property type="project" value="UniProtKB-KW"/>
</dbReference>
<evidence type="ECO:0000259" key="6">
    <source>
        <dbReference type="PROSITE" id="PS50081"/>
    </source>
</evidence>
<dbReference type="Proteomes" id="UP000295252">
    <property type="component" value="Chromosome VII"/>
</dbReference>
<dbReference type="InParanoid" id="A0A068VGE5"/>
<sequence>MIPFTFAFIAVHCYMNRVLTCPRRSYTLFTLNIALPFFIVVRVSFMLPFSVVLVVMSLKNLIYMCQKCNFSLDINCATAKHPLIRPKIHQHDLAYFNCTTKVGFSCNTCHRYSSDSKYFLRCVECDFNIHAYCYLSLPETIKHDCHLDPLTLTTSPIKDMPDEDENAEFYCNACEERRDLADPTYYCEECHFVAHFHCVFSEILPQLRKEFADSAVRSENLQLETSMTVVSGEKLRRGGDSEASGNEEAKLTHTRTDLIPQASATTEGVQNKNEGTGHKLNEEIALLENGMDALAREIVELEGKLRELKHRQMEQRATLQSKQFMRDVRFGKKISPWWADVRKT</sequence>
<evidence type="ECO:0000256" key="3">
    <source>
        <dbReference type="ARBA" id="ARBA00022833"/>
    </source>
</evidence>
<dbReference type="PANTHER" id="PTHR46288:SF70">
    <property type="entry name" value="CYSTEINE_HISTIDINE-RICH C1 DOMAIN FAMILY PROTEIN"/>
    <property type="match status" value="1"/>
</dbReference>
<keyword evidence="2" id="KW-0677">Repeat</keyword>
<dbReference type="InterPro" id="IPR002219">
    <property type="entry name" value="PKC_DAG/PE"/>
</dbReference>
<evidence type="ECO:0000256" key="5">
    <source>
        <dbReference type="SAM" id="Phobius"/>
    </source>
</evidence>
<dbReference type="STRING" id="49390.A0A068VGE5"/>